<dbReference type="Proteomes" id="UP000887116">
    <property type="component" value="Unassembled WGS sequence"/>
</dbReference>
<name>A0A8X6H890_TRICU</name>
<organism evidence="1 2">
    <name type="scientific">Trichonephila clavata</name>
    <name type="common">Joro spider</name>
    <name type="synonym">Nephila clavata</name>
    <dbReference type="NCBI Taxonomy" id="2740835"/>
    <lineage>
        <taxon>Eukaryota</taxon>
        <taxon>Metazoa</taxon>
        <taxon>Ecdysozoa</taxon>
        <taxon>Arthropoda</taxon>
        <taxon>Chelicerata</taxon>
        <taxon>Arachnida</taxon>
        <taxon>Araneae</taxon>
        <taxon>Araneomorphae</taxon>
        <taxon>Entelegynae</taxon>
        <taxon>Araneoidea</taxon>
        <taxon>Nephilidae</taxon>
        <taxon>Trichonephila</taxon>
    </lineage>
</organism>
<accession>A0A8X6H890</accession>
<sequence length="113" mass="12711">MSMMDLLVGTQKQELQWEFLQAKLKSLGKEHSPLALKIVPDPSHGKRTRHPGTGTQAFRLESDVAWESTRAAHAPPYFATKMLRLLATNITSSYLRAESFKDSLSFHTLQGNQ</sequence>
<dbReference type="AlphaFoldDB" id="A0A8X6H890"/>
<proteinExistence type="predicted"/>
<keyword evidence="2" id="KW-1185">Reference proteome</keyword>
<evidence type="ECO:0000313" key="2">
    <source>
        <dbReference type="Proteomes" id="UP000887116"/>
    </source>
</evidence>
<evidence type="ECO:0000313" key="1">
    <source>
        <dbReference type="EMBL" id="GFR18797.1"/>
    </source>
</evidence>
<dbReference type="EMBL" id="BMAO01007829">
    <property type="protein sequence ID" value="GFR18797.1"/>
    <property type="molecule type" value="Genomic_DNA"/>
</dbReference>
<gene>
    <name evidence="1" type="ORF">TNCT_654621</name>
</gene>
<protein>
    <submittedName>
        <fullName evidence="1">Uncharacterized protein</fullName>
    </submittedName>
</protein>
<comment type="caution">
    <text evidence="1">The sequence shown here is derived from an EMBL/GenBank/DDBJ whole genome shotgun (WGS) entry which is preliminary data.</text>
</comment>
<reference evidence="1" key="1">
    <citation type="submission" date="2020-07" db="EMBL/GenBank/DDBJ databases">
        <title>Multicomponent nature underlies the extraordinary mechanical properties of spider dragline silk.</title>
        <authorList>
            <person name="Kono N."/>
            <person name="Nakamura H."/>
            <person name="Mori M."/>
            <person name="Yoshida Y."/>
            <person name="Ohtoshi R."/>
            <person name="Malay A.D."/>
            <person name="Moran D.A.P."/>
            <person name="Tomita M."/>
            <person name="Numata K."/>
            <person name="Arakawa K."/>
        </authorList>
    </citation>
    <scope>NUCLEOTIDE SEQUENCE</scope>
</reference>